<dbReference type="InterPro" id="IPR017896">
    <property type="entry name" value="4Fe4S_Fe-S-bd"/>
</dbReference>
<evidence type="ECO:0000259" key="11">
    <source>
        <dbReference type="PROSITE" id="PS51918"/>
    </source>
</evidence>
<evidence type="ECO:0000256" key="7">
    <source>
        <dbReference type="ARBA" id="ARBA00023004"/>
    </source>
</evidence>
<dbReference type="SUPFAM" id="SSF102114">
    <property type="entry name" value="Radical SAM enzymes"/>
    <property type="match status" value="1"/>
</dbReference>
<evidence type="ECO:0000256" key="3">
    <source>
        <dbReference type="ARBA" id="ARBA00022485"/>
    </source>
</evidence>
<dbReference type="PIRSF" id="PIRSF000371">
    <property type="entry name" value="PFL_act_enz"/>
    <property type="match status" value="1"/>
</dbReference>
<keyword evidence="5" id="KW-0479">Metal-binding</keyword>
<name>A0A0B3W4I0_9FIRM</name>
<dbReference type="PROSITE" id="PS51918">
    <property type="entry name" value="RADICAL_SAM"/>
    <property type="match status" value="1"/>
</dbReference>
<evidence type="ECO:0000256" key="5">
    <source>
        <dbReference type="ARBA" id="ARBA00022723"/>
    </source>
</evidence>
<evidence type="ECO:0000256" key="9">
    <source>
        <dbReference type="ARBA" id="ARBA00047365"/>
    </source>
</evidence>
<dbReference type="EMBL" id="JWHR01000079">
    <property type="protein sequence ID" value="KHS57312.1"/>
    <property type="molecule type" value="Genomic_DNA"/>
</dbReference>
<keyword evidence="7" id="KW-0408">Iron</keyword>
<evidence type="ECO:0000313" key="12">
    <source>
        <dbReference type="EMBL" id="KHS57312.1"/>
    </source>
</evidence>
<dbReference type="Gene3D" id="3.30.70.20">
    <property type="match status" value="1"/>
</dbReference>
<dbReference type="InterPro" id="IPR007197">
    <property type="entry name" value="rSAM"/>
</dbReference>
<evidence type="ECO:0000313" key="13">
    <source>
        <dbReference type="Proteomes" id="UP000031189"/>
    </source>
</evidence>
<dbReference type="OrthoDB" id="9782387at2"/>
<dbReference type="RefSeq" id="WP_039679523.1">
    <property type="nucleotide sequence ID" value="NZ_JWHR01000079.1"/>
</dbReference>
<dbReference type="AlphaFoldDB" id="A0A0B3W4I0"/>
<comment type="similarity">
    <text evidence="2">Belongs to the organic radical-activating enzymes family.</text>
</comment>
<accession>A0A0B3W4I0</accession>
<comment type="cofactor">
    <cofactor evidence="1">
        <name>[4Fe-4S] cluster</name>
        <dbReference type="ChEBI" id="CHEBI:49883"/>
    </cofactor>
</comment>
<keyword evidence="6" id="KW-0560">Oxidoreductase</keyword>
<keyword evidence="4" id="KW-0949">S-adenosyl-L-methionine</keyword>
<feature type="domain" description="4Fe-4S ferredoxin-type" evidence="10">
    <location>
        <begin position="80"/>
        <end position="109"/>
    </location>
</feature>
<dbReference type="Pfam" id="PF04055">
    <property type="entry name" value="Radical_SAM"/>
    <property type="match status" value="1"/>
</dbReference>
<dbReference type="GO" id="GO:0046872">
    <property type="term" value="F:metal ion binding"/>
    <property type="evidence" value="ECO:0007669"/>
    <property type="project" value="UniProtKB-KW"/>
</dbReference>
<dbReference type="InterPro" id="IPR017900">
    <property type="entry name" value="4Fe4S_Fe_S_CS"/>
</dbReference>
<evidence type="ECO:0000256" key="4">
    <source>
        <dbReference type="ARBA" id="ARBA00022691"/>
    </source>
</evidence>
<keyword evidence="8" id="KW-0411">Iron-sulfur</keyword>
<protein>
    <submittedName>
        <fullName evidence="12">Radical SAM protein</fullName>
    </submittedName>
</protein>
<feature type="domain" description="Radical SAM core" evidence="11">
    <location>
        <begin position="21"/>
        <end position="300"/>
    </location>
</feature>
<evidence type="ECO:0000256" key="8">
    <source>
        <dbReference type="ARBA" id="ARBA00023014"/>
    </source>
</evidence>
<dbReference type="CDD" id="cd01335">
    <property type="entry name" value="Radical_SAM"/>
    <property type="match status" value="1"/>
</dbReference>
<feature type="domain" description="4Fe-4S ferredoxin-type" evidence="10">
    <location>
        <begin position="52"/>
        <end position="79"/>
    </location>
</feature>
<reference evidence="12 13" key="1">
    <citation type="submission" date="2014-12" db="EMBL/GenBank/DDBJ databases">
        <title>Draft genome sequence of Terrisporobacter sp. 08-306576, isolated from the blood culture of a bacteremia patient.</title>
        <authorList>
            <person name="Lund L.C."/>
            <person name="Sydenham T.V."/>
            <person name="Hogh S.V."/>
            <person name="Skov M.N."/>
            <person name="Kemp M."/>
            <person name="Justesen U.S."/>
        </authorList>
    </citation>
    <scope>NUCLEOTIDE SEQUENCE [LARGE SCALE GENOMIC DNA]</scope>
    <source>
        <strain evidence="12 13">08-306576</strain>
    </source>
</reference>
<dbReference type="InterPro" id="IPR040074">
    <property type="entry name" value="BssD/PflA/YjjW"/>
</dbReference>
<keyword evidence="13" id="KW-1185">Reference proteome</keyword>
<dbReference type="NCBIfam" id="TIGR02494">
    <property type="entry name" value="PFLE_PFLC"/>
    <property type="match status" value="1"/>
</dbReference>
<dbReference type="PANTHER" id="PTHR30352:SF4">
    <property type="entry name" value="PYRUVATE FORMATE-LYASE 2-ACTIVATING ENZYME"/>
    <property type="match status" value="1"/>
</dbReference>
<dbReference type="InterPro" id="IPR034457">
    <property type="entry name" value="Organic_radical-activating"/>
</dbReference>
<keyword evidence="3" id="KW-0004">4Fe-4S</keyword>
<comment type="caution">
    <text evidence="12">The sequence shown here is derived from an EMBL/GenBank/DDBJ whole genome shotgun (WGS) entry which is preliminary data.</text>
</comment>
<dbReference type="Proteomes" id="UP000031189">
    <property type="component" value="Unassembled WGS sequence"/>
</dbReference>
<dbReference type="SFLD" id="SFLDS00029">
    <property type="entry name" value="Radical_SAM"/>
    <property type="match status" value="1"/>
</dbReference>
<evidence type="ECO:0000256" key="2">
    <source>
        <dbReference type="ARBA" id="ARBA00009777"/>
    </source>
</evidence>
<dbReference type="PROSITE" id="PS00198">
    <property type="entry name" value="4FE4S_FER_1"/>
    <property type="match status" value="1"/>
</dbReference>
<sequence>MDSINYNMTGTVFDMQRFSLHDGPGIRTIVFLKGCPLHCRWCSNPESQNNSPIVMYKKSDCFKCGRCISVCKVGAISFDNETHIDREKCTGCGECTNVCPSGALVLKGKTMTIQQAIKELKKDATIFRRSDGGVTLSGGEPLVQHDFASQLLLACKSQGWNTAIETTGFGSSEAIEKVIPYVDTVLLDIKHIDPYTHKKFTGISNEVILKNAKRISQITKTVVRVPIIPGFNYSYKDIEDIAKFVKTLNNVDTIHLLPYHTFGENKYDLLGIEYTLDGLKRLSKEDLNEHKRIVESHGIKCIIGG</sequence>
<evidence type="ECO:0000259" key="10">
    <source>
        <dbReference type="PROSITE" id="PS51379"/>
    </source>
</evidence>
<dbReference type="PROSITE" id="PS01087">
    <property type="entry name" value="RADICAL_ACTIVATING"/>
    <property type="match status" value="1"/>
</dbReference>
<dbReference type="InterPro" id="IPR001989">
    <property type="entry name" value="Radical_activat_CS"/>
</dbReference>
<gene>
    <name evidence="12" type="ORF">QX51_08725</name>
</gene>
<dbReference type="STRING" id="1577792.QX51_08725"/>
<dbReference type="GO" id="GO:0016491">
    <property type="term" value="F:oxidoreductase activity"/>
    <property type="evidence" value="ECO:0007669"/>
    <property type="project" value="UniProtKB-KW"/>
</dbReference>
<evidence type="ECO:0000256" key="1">
    <source>
        <dbReference type="ARBA" id="ARBA00001966"/>
    </source>
</evidence>
<organism evidence="12 13">
    <name type="scientific">Terrisporobacter othiniensis</name>
    <dbReference type="NCBI Taxonomy" id="1577792"/>
    <lineage>
        <taxon>Bacteria</taxon>
        <taxon>Bacillati</taxon>
        <taxon>Bacillota</taxon>
        <taxon>Clostridia</taxon>
        <taxon>Peptostreptococcales</taxon>
        <taxon>Peptostreptococcaceae</taxon>
        <taxon>Terrisporobacter</taxon>
    </lineage>
</organism>
<dbReference type="Pfam" id="PF00037">
    <property type="entry name" value="Fer4"/>
    <property type="match status" value="2"/>
</dbReference>
<dbReference type="GO" id="GO:0051539">
    <property type="term" value="F:4 iron, 4 sulfur cluster binding"/>
    <property type="evidence" value="ECO:0007669"/>
    <property type="project" value="UniProtKB-KW"/>
</dbReference>
<dbReference type="PROSITE" id="PS51379">
    <property type="entry name" value="4FE4S_FER_2"/>
    <property type="match status" value="2"/>
</dbReference>
<evidence type="ECO:0000256" key="6">
    <source>
        <dbReference type="ARBA" id="ARBA00023002"/>
    </source>
</evidence>
<proteinExistence type="inferred from homology"/>
<dbReference type="SFLD" id="SFLDG01066">
    <property type="entry name" value="organic_radical-activating_enz"/>
    <property type="match status" value="1"/>
</dbReference>
<comment type="catalytic activity">
    <reaction evidence="9">
        <text>glycyl-[protein] + reduced [flavodoxin] + S-adenosyl-L-methionine = glycin-2-yl radical-[protein] + semiquinone [flavodoxin] + 5'-deoxyadenosine + L-methionine + H(+)</text>
        <dbReference type="Rhea" id="RHEA:61976"/>
        <dbReference type="Rhea" id="RHEA-COMP:10622"/>
        <dbReference type="Rhea" id="RHEA-COMP:14480"/>
        <dbReference type="Rhea" id="RHEA-COMP:15993"/>
        <dbReference type="Rhea" id="RHEA-COMP:15994"/>
        <dbReference type="ChEBI" id="CHEBI:15378"/>
        <dbReference type="ChEBI" id="CHEBI:17319"/>
        <dbReference type="ChEBI" id="CHEBI:29947"/>
        <dbReference type="ChEBI" id="CHEBI:32722"/>
        <dbReference type="ChEBI" id="CHEBI:57618"/>
        <dbReference type="ChEBI" id="CHEBI:57844"/>
        <dbReference type="ChEBI" id="CHEBI:59789"/>
        <dbReference type="ChEBI" id="CHEBI:140311"/>
    </reaction>
</comment>
<dbReference type="InterPro" id="IPR012839">
    <property type="entry name" value="Organic_radical_activase"/>
</dbReference>
<dbReference type="PANTHER" id="PTHR30352">
    <property type="entry name" value="PYRUVATE FORMATE-LYASE-ACTIVATING ENZYME"/>
    <property type="match status" value="1"/>
</dbReference>
<dbReference type="Gene3D" id="3.80.30.10">
    <property type="entry name" value="pyruvate-formate lyase- activating enzyme"/>
    <property type="match status" value="1"/>
</dbReference>
<dbReference type="SFLD" id="SFLDG01118">
    <property type="entry name" value="activating_enzymes__group_2"/>
    <property type="match status" value="1"/>
</dbReference>
<dbReference type="SUPFAM" id="SSF54862">
    <property type="entry name" value="4Fe-4S ferredoxins"/>
    <property type="match status" value="1"/>
</dbReference>
<dbReference type="InterPro" id="IPR058240">
    <property type="entry name" value="rSAM_sf"/>
</dbReference>